<evidence type="ECO:0000313" key="2">
    <source>
        <dbReference type="Proteomes" id="UP000886595"/>
    </source>
</evidence>
<accession>A0A8X8BD56</accession>
<organism evidence="1 2">
    <name type="scientific">Brassica carinata</name>
    <name type="common">Ethiopian mustard</name>
    <name type="synonym">Abyssinian cabbage</name>
    <dbReference type="NCBI Taxonomy" id="52824"/>
    <lineage>
        <taxon>Eukaryota</taxon>
        <taxon>Viridiplantae</taxon>
        <taxon>Streptophyta</taxon>
        <taxon>Embryophyta</taxon>
        <taxon>Tracheophyta</taxon>
        <taxon>Spermatophyta</taxon>
        <taxon>Magnoliopsida</taxon>
        <taxon>eudicotyledons</taxon>
        <taxon>Gunneridae</taxon>
        <taxon>Pentapetalae</taxon>
        <taxon>rosids</taxon>
        <taxon>malvids</taxon>
        <taxon>Brassicales</taxon>
        <taxon>Brassicaceae</taxon>
        <taxon>Brassiceae</taxon>
        <taxon>Brassica</taxon>
    </lineage>
</organism>
<name>A0A8X8BD56_BRACI</name>
<dbReference type="Proteomes" id="UP000886595">
    <property type="component" value="Unassembled WGS sequence"/>
</dbReference>
<dbReference type="OrthoDB" id="1110184at2759"/>
<dbReference type="InterPro" id="IPR012340">
    <property type="entry name" value="NA-bd_OB-fold"/>
</dbReference>
<keyword evidence="2" id="KW-1185">Reference proteome</keyword>
<comment type="caution">
    <text evidence="1">The sequence shown here is derived from an EMBL/GenBank/DDBJ whole genome shotgun (WGS) entry which is preliminary data.</text>
</comment>
<dbReference type="EMBL" id="JAAMPC010000001">
    <property type="protein sequence ID" value="KAG2330053.1"/>
    <property type="molecule type" value="Genomic_DNA"/>
</dbReference>
<reference evidence="1 2" key="1">
    <citation type="submission" date="2020-02" db="EMBL/GenBank/DDBJ databases">
        <authorList>
            <person name="Ma Q."/>
            <person name="Huang Y."/>
            <person name="Song X."/>
            <person name="Pei D."/>
        </authorList>
    </citation>
    <scope>NUCLEOTIDE SEQUENCE [LARGE SCALE GENOMIC DNA]</scope>
    <source>
        <strain evidence="1">Sxm20200214</strain>
        <tissue evidence="1">Leaf</tissue>
    </source>
</reference>
<protein>
    <submittedName>
        <fullName evidence="1">Uncharacterized protein</fullName>
    </submittedName>
</protein>
<sequence length="282" mass="31118">MANALVFLSDLQNGRSSSTVQVHLLHFWEARNDPVATMMPATINVNRLATYRPNLRAGLVYSLTGLFLANPFSNSNSFKEVTDPAVPIPPESFRFRNHSEMLGLANTNNQLPDLIGEITAVKRTVTEPPQEKNRVIATIKMDNVHLTVLISHVISDTLVTMSLFDAQAVNIHNQLEKMRGDPRVVVATSVNPKMYNGVHNINSFPHAGHLFLNATPGTYIYFDKETSAGEIFFNGLVEQDTGVTPAALLLRGYAKLEALSIAELNNFFITALRTLILSVMGE</sequence>
<proteinExistence type="predicted"/>
<dbReference type="AlphaFoldDB" id="A0A8X8BD56"/>
<gene>
    <name evidence="1" type="ORF">Bca52824_001233</name>
</gene>
<evidence type="ECO:0000313" key="1">
    <source>
        <dbReference type="EMBL" id="KAG2330053.1"/>
    </source>
</evidence>
<dbReference type="Gene3D" id="2.40.50.140">
    <property type="entry name" value="Nucleic acid-binding proteins"/>
    <property type="match status" value="1"/>
</dbReference>